<comment type="caution">
    <text evidence="4">The sequence shown here is derived from an EMBL/GenBank/DDBJ whole genome shotgun (WGS) entry which is preliminary data.</text>
</comment>
<dbReference type="Pfam" id="PF00583">
    <property type="entry name" value="Acetyltransf_1"/>
    <property type="match status" value="1"/>
</dbReference>
<dbReference type="InterPro" id="IPR050680">
    <property type="entry name" value="YpeA/RimI_acetyltransf"/>
</dbReference>
<evidence type="ECO:0000256" key="1">
    <source>
        <dbReference type="ARBA" id="ARBA00022679"/>
    </source>
</evidence>
<keyword evidence="5" id="KW-1185">Reference proteome</keyword>
<evidence type="ECO:0000313" key="5">
    <source>
        <dbReference type="Proteomes" id="UP000196594"/>
    </source>
</evidence>
<dbReference type="InterPro" id="IPR000182">
    <property type="entry name" value="GNAT_dom"/>
</dbReference>
<name>A0ABX3ZHL3_9BACL</name>
<proteinExistence type="predicted"/>
<dbReference type="EMBL" id="NHNT01000005">
    <property type="protein sequence ID" value="OUZ39058.1"/>
    <property type="molecule type" value="Genomic_DNA"/>
</dbReference>
<accession>A0ABX3ZHL3</accession>
<gene>
    <name evidence="4" type="ORF">CBM15_09330</name>
</gene>
<dbReference type="Gene3D" id="3.40.630.30">
    <property type="match status" value="1"/>
</dbReference>
<dbReference type="CDD" id="cd04301">
    <property type="entry name" value="NAT_SF"/>
    <property type="match status" value="1"/>
</dbReference>
<evidence type="ECO:0000259" key="3">
    <source>
        <dbReference type="PROSITE" id="PS51186"/>
    </source>
</evidence>
<sequence length="146" mass="17182">MEFKRMEESDLATCTDTFIKVFNAEPWNDNWNDESAHQYLSDYYNTPNFLGVIAIENGVLLGFIMGVQRKWYSGDEYFIHEMCVDQTLQNKGIGKAILNYLEIQLKEKSVESMTLLTNRNIPAEHFYKNNGFDEIERLVFLYKEIK</sequence>
<dbReference type="PANTHER" id="PTHR43420">
    <property type="entry name" value="ACETYLTRANSFERASE"/>
    <property type="match status" value="1"/>
</dbReference>
<keyword evidence="1" id="KW-0808">Transferase</keyword>
<feature type="domain" description="N-acetyltransferase" evidence="3">
    <location>
        <begin position="1"/>
        <end position="146"/>
    </location>
</feature>
<keyword evidence="2" id="KW-0012">Acyltransferase</keyword>
<protein>
    <submittedName>
        <fullName evidence="4">GNAT family N-acetyltransferase</fullName>
    </submittedName>
</protein>
<dbReference type="SUPFAM" id="SSF55729">
    <property type="entry name" value="Acyl-CoA N-acyltransferases (Nat)"/>
    <property type="match status" value="1"/>
</dbReference>
<evidence type="ECO:0000256" key="2">
    <source>
        <dbReference type="ARBA" id="ARBA00023315"/>
    </source>
</evidence>
<evidence type="ECO:0000313" key="4">
    <source>
        <dbReference type="EMBL" id="OUZ39058.1"/>
    </source>
</evidence>
<dbReference type="InterPro" id="IPR016181">
    <property type="entry name" value="Acyl_CoA_acyltransferase"/>
</dbReference>
<reference evidence="4 5" key="1">
    <citation type="journal article" date="2017" name="Int. J. Syst. Evol. Microbiol.">
        <title>Solibacillus kalamii sp. nov., isolated from a high-efficiency particulate arrestance filter system used in the International Space Station.</title>
        <authorList>
            <person name="Checinska Sielaff A."/>
            <person name="Kumar R.M."/>
            <person name="Pal D."/>
            <person name="Mayilraj S."/>
            <person name="Venkateswaran K."/>
        </authorList>
    </citation>
    <scope>NUCLEOTIDE SEQUENCE [LARGE SCALE GENOMIC DNA]</scope>
    <source>
        <strain evidence="4 5">ISSFR-015</strain>
    </source>
</reference>
<dbReference type="PROSITE" id="PS51186">
    <property type="entry name" value="GNAT"/>
    <property type="match status" value="1"/>
</dbReference>
<dbReference type="Proteomes" id="UP000196594">
    <property type="component" value="Unassembled WGS sequence"/>
</dbReference>
<organism evidence="4 5">
    <name type="scientific">Solibacillus kalamii</name>
    <dbReference type="NCBI Taxonomy" id="1748298"/>
    <lineage>
        <taxon>Bacteria</taxon>
        <taxon>Bacillati</taxon>
        <taxon>Bacillota</taxon>
        <taxon>Bacilli</taxon>
        <taxon>Bacillales</taxon>
        <taxon>Caryophanaceae</taxon>
        <taxon>Solibacillus</taxon>
    </lineage>
</organism>
<dbReference type="RefSeq" id="WP_087617268.1">
    <property type="nucleotide sequence ID" value="NZ_JAFBEY010000001.1"/>
</dbReference>